<dbReference type="Proteomes" id="UP001497535">
    <property type="component" value="Unassembled WGS sequence"/>
</dbReference>
<evidence type="ECO:0000313" key="2">
    <source>
        <dbReference type="Proteomes" id="UP001497535"/>
    </source>
</evidence>
<name>A0ACB0YNK5_MELEN</name>
<proteinExistence type="predicted"/>
<protein>
    <submittedName>
        <fullName evidence="1">Uncharacterized protein</fullName>
    </submittedName>
</protein>
<keyword evidence="2" id="KW-1185">Reference proteome</keyword>
<reference evidence="1" key="1">
    <citation type="submission" date="2023-11" db="EMBL/GenBank/DDBJ databases">
        <authorList>
            <person name="Poullet M."/>
        </authorList>
    </citation>
    <scope>NUCLEOTIDE SEQUENCE</scope>
    <source>
        <strain evidence="1">E1834</strain>
    </source>
</reference>
<comment type="caution">
    <text evidence="1">The sequence shown here is derived from an EMBL/GenBank/DDBJ whole genome shotgun (WGS) entry which is preliminary data.</text>
</comment>
<accession>A0ACB0YNK5</accession>
<evidence type="ECO:0000313" key="1">
    <source>
        <dbReference type="EMBL" id="CAK5055155.1"/>
    </source>
</evidence>
<dbReference type="EMBL" id="CAVMJV010000016">
    <property type="protein sequence ID" value="CAK5055155.1"/>
    <property type="molecule type" value="Genomic_DNA"/>
</dbReference>
<gene>
    <name evidence="1" type="ORF">MENTE1834_LOCUS14563</name>
</gene>
<sequence>MSSVLEQLKQISIIVADTGDFHSIEIFKPTDSTTNPSLILAATKDEKYKHLIDLAIKYAKEKSVGNASKEIILSLAMDKLFVLFGKEILKIVPGRFFRLSFNVNASIEKALNFIRLYEEEGISKERILIKLASTWEGIQAAKILESQHGIHCNMTLLFNFYQAVACAQAKVTLVSPFVGRILDWYLKNTTEHNFTRQTDPGVLSVTKIYNYYKYFGHETQVMAASFRNTEQIKGLAGCDLLTISPTLLKQLNEDNEQISKILSKEIAQAKNVQLIENIDENKFRWELNEDSMASDRLSDGIRRFAADTILLEKLIENKI</sequence>
<organism evidence="1 2">
    <name type="scientific">Meloidogyne enterolobii</name>
    <name type="common">Root-knot nematode worm</name>
    <name type="synonym">Meloidogyne mayaguensis</name>
    <dbReference type="NCBI Taxonomy" id="390850"/>
    <lineage>
        <taxon>Eukaryota</taxon>
        <taxon>Metazoa</taxon>
        <taxon>Ecdysozoa</taxon>
        <taxon>Nematoda</taxon>
        <taxon>Chromadorea</taxon>
        <taxon>Rhabditida</taxon>
        <taxon>Tylenchina</taxon>
        <taxon>Tylenchomorpha</taxon>
        <taxon>Tylenchoidea</taxon>
        <taxon>Meloidogynidae</taxon>
        <taxon>Meloidogyninae</taxon>
        <taxon>Meloidogyne</taxon>
    </lineage>
</organism>